<dbReference type="RefSeq" id="WP_163382882.1">
    <property type="nucleotide sequence ID" value="NZ_JAUFQS010000047.1"/>
</dbReference>
<evidence type="ECO:0000313" key="2">
    <source>
        <dbReference type="Proteomes" id="UP001236663"/>
    </source>
</evidence>
<name>A0ABT8CG31_9BACT</name>
<accession>A0ABT8CG31</accession>
<sequence length="84" mass="9788">MIFWPEFLLPVFSEETLPCQQVAVRIKPQENADEVRSEFAFLQAAAKGQWLKVTLLDKDFKPLGSGWIRWEKENQILVTFSLFS</sequence>
<dbReference type="EMBL" id="JAUFQS010000047">
    <property type="protein sequence ID" value="MDN3690645.1"/>
    <property type="molecule type" value="Genomic_DNA"/>
</dbReference>
<proteinExistence type="predicted"/>
<reference evidence="2" key="1">
    <citation type="journal article" date="2019" name="Int. J. Syst. Evol. Microbiol.">
        <title>The Global Catalogue of Microorganisms (GCM) 10K type strain sequencing project: providing services to taxonomists for standard genome sequencing and annotation.</title>
        <authorList>
            <consortium name="The Broad Institute Genomics Platform"/>
            <consortium name="The Broad Institute Genome Sequencing Center for Infectious Disease"/>
            <person name="Wu L."/>
            <person name="Ma J."/>
        </authorList>
    </citation>
    <scope>NUCLEOTIDE SEQUENCE [LARGE SCALE GENOMIC DNA]</scope>
    <source>
        <strain evidence="2">CECT 7706</strain>
    </source>
</reference>
<evidence type="ECO:0000313" key="1">
    <source>
        <dbReference type="EMBL" id="MDN3690645.1"/>
    </source>
</evidence>
<gene>
    <name evidence="1" type="ORF">QWZ15_22685</name>
</gene>
<protein>
    <submittedName>
        <fullName evidence="1">Uncharacterized protein</fullName>
    </submittedName>
</protein>
<organism evidence="1 2">
    <name type="scientific">Cyclobacterium jeungdonense</name>
    <dbReference type="NCBI Taxonomy" id="708087"/>
    <lineage>
        <taxon>Bacteria</taxon>
        <taxon>Pseudomonadati</taxon>
        <taxon>Bacteroidota</taxon>
        <taxon>Cytophagia</taxon>
        <taxon>Cytophagales</taxon>
        <taxon>Cyclobacteriaceae</taxon>
        <taxon>Cyclobacterium</taxon>
    </lineage>
</organism>
<comment type="caution">
    <text evidence="1">The sequence shown here is derived from an EMBL/GenBank/DDBJ whole genome shotgun (WGS) entry which is preliminary data.</text>
</comment>
<dbReference type="Proteomes" id="UP001236663">
    <property type="component" value="Unassembled WGS sequence"/>
</dbReference>
<keyword evidence="2" id="KW-1185">Reference proteome</keyword>